<dbReference type="InterPro" id="IPR006260">
    <property type="entry name" value="TonB/TolA_C"/>
</dbReference>
<keyword evidence="3" id="KW-1133">Transmembrane helix</keyword>
<evidence type="ECO:0000256" key="5">
    <source>
        <dbReference type="SAM" id="SignalP"/>
    </source>
</evidence>
<evidence type="ECO:0000256" key="2">
    <source>
        <dbReference type="ARBA" id="ARBA00022692"/>
    </source>
</evidence>
<sequence length="172" mass="18891">MTCTLCLCMAALFALLALPAPCQTTEDIQKERALLDVKKKLLDQEIDRFKSERREWELRKETESTIRSAAGLTEADLDAEARKKNVINKVIAGGFAGFLEKFGRTGSRCRVVMVTITIAADGDIENAKIEDPAPAKEISEKILKIARSLDFSALTPASGPVTHTFPLLIAQE</sequence>
<evidence type="ECO:0000313" key="6">
    <source>
        <dbReference type="EMBL" id="OGK04299.1"/>
    </source>
</evidence>
<keyword evidence="4" id="KW-0472">Membrane</keyword>
<dbReference type="EMBL" id="MFYX01000074">
    <property type="protein sequence ID" value="OGK04299.1"/>
    <property type="molecule type" value="Genomic_DNA"/>
</dbReference>
<organism evidence="6 7">
    <name type="scientific">Candidatus Raymondbacteria bacterium RIFOXYD12_FULL_49_13</name>
    <dbReference type="NCBI Taxonomy" id="1817890"/>
    <lineage>
        <taxon>Bacteria</taxon>
        <taxon>Raymondiibacteriota</taxon>
    </lineage>
</organism>
<evidence type="ECO:0000256" key="1">
    <source>
        <dbReference type="ARBA" id="ARBA00004167"/>
    </source>
</evidence>
<dbReference type="GO" id="GO:0016020">
    <property type="term" value="C:membrane"/>
    <property type="evidence" value="ECO:0007669"/>
    <property type="project" value="UniProtKB-SubCell"/>
</dbReference>
<name>A0A1F7FC94_UNCRA</name>
<feature type="chain" id="PRO_5009528595" description="TonB C-terminal domain-containing protein" evidence="5">
    <location>
        <begin position="23"/>
        <end position="172"/>
    </location>
</feature>
<dbReference type="NCBIfam" id="TIGR01352">
    <property type="entry name" value="tonB_Cterm"/>
    <property type="match status" value="1"/>
</dbReference>
<keyword evidence="2" id="KW-0812">Transmembrane</keyword>
<comment type="caution">
    <text evidence="6">The sequence shown here is derived from an EMBL/GenBank/DDBJ whole genome shotgun (WGS) entry which is preliminary data.</text>
</comment>
<evidence type="ECO:0008006" key="8">
    <source>
        <dbReference type="Google" id="ProtNLM"/>
    </source>
</evidence>
<comment type="subcellular location">
    <subcellularLocation>
        <location evidence="1">Membrane</location>
        <topology evidence="1">Single-pass membrane protein</topology>
    </subcellularLocation>
</comment>
<dbReference type="SUPFAM" id="SSF74653">
    <property type="entry name" value="TolA/TonB C-terminal domain"/>
    <property type="match status" value="1"/>
</dbReference>
<gene>
    <name evidence="6" type="ORF">A2519_18245</name>
</gene>
<dbReference type="AlphaFoldDB" id="A0A1F7FC94"/>
<feature type="signal peptide" evidence="5">
    <location>
        <begin position="1"/>
        <end position="22"/>
    </location>
</feature>
<protein>
    <recommendedName>
        <fullName evidence="8">TonB C-terminal domain-containing protein</fullName>
    </recommendedName>
</protein>
<evidence type="ECO:0000256" key="3">
    <source>
        <dbReference type="ARBA" id="ARBA00022989"/>
    </source>
</evidence>
<accession>A0A1F7FC94</accession>
<evidence type="ECO:0000313" key="7">
    <source>
        <dbReference type="Proteomes" id="UP000179243"/>
    </source>
</evidence>
<reference evidence="6 7" key="1">
    <citation type="journal article" date="2016" name="Nat. Commun.">
        <title>Thousands of microbial genomes shed light on interconnected biogeochemical processes in an aquifer system.</title>
        <authorList>
            <person name="Anantharaman K."/>
            <person name="Brown C.T."/>
            <person name="Hug L.A."/>
            <person name="Sharon I."/>
            <person name="Castelle C.J."/>
            <person name="Probst A.J."/>
            <person name="Thomas B.C."/>
            <person name="Singh A."/>
            <person name="Wilkins M.J."/>
            <person name="Karaoz U."/>
            <person name="Brodie E.L."/>
            <person name="Williams K.H."/>
            <person name="Hubbard S.S."/>
            <person name="Banfield J.F."/>
        </authorList>
    </citation>
    <scope>NUCLEOTIDE SEQUENCE [LARGE SCALE GENOMIC DNA]</scope>
</reference>
<proteinExistence type="predicted"/>
<dbReference type="Proteomes" id="UP000179243">
    <property type="component" value="Unassembled WGS sequence"/>
</dbReference>
<keyword evidence="5" id="KW-0732">Signal</keyword>
<evidence type="ECO:0000256" key="4">
    <source>
        <dbReference type="ARBA" id="ARBA00023136"/>
    </source>
</evidence>